<dbReference type="PANTHER" id="PTHR33789">
    <property type="entry name" value="LACHRYMATORY-FACTOR SYNTHASE"/>
    <property type="match status" value="1"/>
</dbReference>
<gene>
    <name evidence="1" type="ORF">HS088_TW23G00926</name>
</gene>
<dbReference type="OrthoDB" id="1592664at2759"/>
<sequence>MEDQAQSTRWKGKVGVELKGPTADQIWPFLEDFCNIHQWFPNLDTCTQVEGVIGKPDLVRYCASKSDGSNESEVKWVKEKLVMIDRIERCLSYEVTENNMGFKLYRATMKVLPVEEGSKIEMSFVADPVEGMEEEGLASYLDFCLNFMAKRMEQTLLSASDA</sequence>
<evidence type="ECO:0000313" key="2">
    <source>
        <dbReference type="Proteomes" id="UP000593562"/>
    </source>
</evidence>
<dbReference type="InterPro" id="IPR053249">
    <property type="entry name" value="LFS"/>
</dbReference>
<dbReference type="EMBL" id="JAAARO010000023">
    <property type="protein sequence ID" value="KAF5726185.1"/>
    <property type="molecule type" value="Genomic_DNA"/>
</dbReference>
<organism evidence="1 2">
    <name type="scientific">Tripterygium wilfordii</name>
    <name type="common">Thunder God vine</name>
    <dbReference type="NCBI Taxonomy" id="458696"/>
    <lineage>
        <taxon>Eukaryota</taxon>
        <taxon>Viridiplantae</taxon>
        <taxon>Streptophyta</taxon>
        <taxon>Embryophyta</taxon>
        <taxon>Tracheophyta</taxon>
        <taxon>Spermatophyta</taxon>
        <taxon>Magnoliopsida</taxon>
        <taxon>eudicotyledons</taxon>
        <taxon>Gunneridae</taxon>
        <taxon>Pentapetalae</taxon>
        <taxon>rosids</taxon>
        <taxon>fabids</taxon>
        <taxon>Celastrales</taxon>
        <taxon>Celastraceae</taxon>
        <taxon>Tripterygium</taxon>
    </lineage>
</organism>
<dbReference type="Pfam" id="PF10604">
    <property type="entry name" value="Polyketide_cyc2"/>
    <property type="match status" value="1"/>
</dbReference>
<keyword evidence="2" id="KW-1185">Reference proteome</keyword>
<evidence type="ECO:0000313" key="1">
    <source>
        <dbReference type="EMBL" id="KAF5726185.1"/>
    </source>
</evidence>
<dbReference type="FunFam" id="3.30.530.20:FF:000064">
    <property type="entry name" value="Lachrymatory-factor synthase"/>
    <property type="match status" value="1"/>
</dbReference>
<name>A0A7J7BWX6_TRIWF</name>
<dbReference type="InterPro" id="IPR023393">
    <property type="entry name" value="START-like_dom_sf"/>
</dbReference>
<protein>
    <submittedName>
        <fullName evidence="1">Lachrymatory-factor synthase</fullName>
    </submittedName>
</protein>
<dbReference type="AlphaFoldDB" id="A0A7J7BWX6"/>
<dbReference type="FunCoup" id="A0A7J7BWX6">
    <property type="interactions" value="49"/>
</dbReference>
<dbReference type="GO" id="GO:0004864">
    <property type="term" value="F:protein phosphatase inhibitor activity"/>
    <property type="evidence" value="ECO:0007669"/>
    <property type="project" value="UniProtKB-ARBA"/>
</dbReference>
<dbReference type="Gene3D" id="3.30.530.20">
    <property type="match status" value="1"/>
</dbReference>
<dbReference type="PANTHER" id="PTHR33789:SF11">
    <property type="entry name" value="OS05G0202300 PROTEIN"/>
    <property type="match status" value="1"/>
</dbReference>
<comment type="caution">
    <text evidence="1">The sequence shown here is derived from an EMBL/GenBank/DDBJ whole genome shotgun (WGS) entry which is preliminary data.</text>
</comment>
<proteinExistence type="predicted"/>
<dbReference type="InterPro" id="IPR019587">
    <property type="entry name" value="Polyketide_cyclase/dehydratase"/>
</dbReference>
<accession>A0A7J7BWX6</accession>
<reference evidence="1 2" key="1">
    <citation type="journal article" date="2020" name="Nat. Commun.">
        <title>Genome of Tripterygium wilfordii and identification of cytochrome P450 involved in triptolide biosynthesis.</title>
        <authorList>
            <person name="Tu L."/>
            <person name="Su P."/>
            <person name="Zhang Z."/>
            <person name="Gao L."/>
            <person name="Wang J."/>
            <person name="Hu T."/>
            <person name="Zhou J."/>
            <person name="Zhang Y."/>
            <person name="Zhao Y."/>
            <person name="Liu Y."/>
            <person name="Song Y."/>
            <person name="Tong Y."/>
            <person name="Lu Y."/>
            <person name="Yang J."/>
            <person name="Xu C."/>
            <person name="Jia M."/>
            <person name="Peters R.J."/>
            <person name="Huang L."/>
            <person name="Gao W."/>
        </authorList>
    </citation>
    <scope>NUCLEOTIDE SEQUENCE [LARGE SCALE GENOMIC DNA]</scope>
    <source>
        <strain evidence="2">cv. XIE 37</strain>
        <tissue evidence="1">Leaf</tissue>
    </source>
</reference>
<dbReference type="SUPFAM" id="SSF55961">
    <property type="entry name" value="Bet v1-like"/>
    <property type="match status" value="1"/>
</dbReference>
<dbReference type="InParanoid" id="A0A7J7BWX6"/>
<dbReference type="CDD" id="cd07821">
    <property type="entry name" value="PYR_PYL_RCAR_like"/>
    <property type="match status" value="1"/>
</dbReference>
<dbReference type="Proteomes" id="UP000593562">
    <property type="component" value="Unassembled WGS sequence"/>
</dbReference>